<proteinExistence type="predicted"/>
<dbReference type="RefSeq" id="XP_024386117.1">
    <property type="nucleotide sequence ID" value="XM_024530349.2"/>
</dbReference>
<gene>
    <name evidence="3" type="primary">LOC112287407</name>
    <name evidence="2" type="ORF">PHYPA_013370</name>
</gene>
<dbReference type="PANTHER" id="PTHR21193">
    <property type="entry name" value="OXIDOREDUCTASE-LIKE DOMAIN-CONTAINING PROTEIN 1"/>
    <property type="match status" value="1"/>
</dbReference>
<dbReference type="Gramene" id="Pp3c10_3490V3.1">
    <property type="protein sequence ID" value="PAC:32901958.CDS.1"/>
    <property type="gene ID" value="Pp3c10_3490"/>
</dbReference>
<evidence type="ECO:0000313" key="2">
    <source>
        <dbReference type="EMBL" id="PNR46251.1"/>
    </source>
</evidence>
<accession>A0A2K1JXJ9</accession>
<dbReference type="OrthoDB" id="10559291at2759"/>
<reference evidence="2 4" key="2">
    <citation type="journal article" date="2018" name="Plant J.">
        <title>The Physcomitrella patens chromosome-scale assembly reveals moss genome structure and evolution.</title>
        <authorList>
            <person name="Lang D."/>
            <person name="Ullrich K.K."/>
            <person name="Murat F."/>
            <person name="Fuchs J."/>
            <person name="Jenkins J."/>
            <person name="Haas F.B."/>
            <person name="Piednoel M."/>
            <person name="Gundlach H."/>
            <person name="Van Bel M."/>
            <person name="Meyberg R."/>
            <person name="Vives C."/>
            <person name="Morata J."/>
            <person name="Symeonidi A."/>
            <person name="Hiss M."/>
            <person name="Muchero W."/>
            <person name="Kamisugi Y."/>
            <person name="Saleh O."/>
            <person name="Blanc G."/>
            <person name="Decker E.L."/>
            <person name="van Gessel N."/>
            <person name="Grimwood J."/>
            <person name="Hayes R.D."/>
            <person name="Graham S.W."/>
            <person name="Gunter L.E."/>
            <person name="McDaniel S.F."/>
            <person name="Hoernstein S.N.W."/>
            <person name="Larsson A."/>
            <person name="Li F.W."/>
            <person name="Perroud P.F."/>
            <person name="Phillips J."/>
            <person name="Ranjan P."/>
            <person name="Rokshar D.S."/>
            <person name="Rothfels C.J."/>
            <person name="Schneider L."/>
            <person name="Shu S."/>
            <person name="Stevenson D.W."/>
            <person name="Thummler F."/>
            <person name="Tillich M."/>
            <person name="Villarreal Aguilar J.C."/>
            <person name="Widiez T."/>
            <person name="Wong G.K."/>
            <person name="Wymore A."/>
            <person name="Zhang Y."/>
            <person name="Zimmer A.D."/>
            <person name="Quatrano R.S."/>
            <person name="Mayer K.F.X."/>
            <person name="Goodstein D."/>
            <person name="Casacuberta J.M."/>
            <person name="Vandepoele K."/>
            <person name="Reski R."/>
            <person name="Cuming A.C."/>
            <person name="Tuskan G.A."/>
            <person name="Maumus F."/>
            <person name="Salse J."/>
            <person name="Schmutz J."/>
            <person name="Rensing S.A."/>
        </authorList>
    </citation>
    <scope>NUCLEOTIDE SEQUENCE [LARGE SCALE GENOMIC DNA]</scope>
    <source>
        <strain evidence="3 4">cv. Gransden 2004</strain>
    </source>
</reference>
<protein>
    <recommendedName>
        <fullName evidence="1">Oxidoreductase-like domain-containing protein</fullName>
    </recommendedName>
</protein>
<dbReference type="AlphaFoldDB" id="A0A2K1JXJ9"/>
<sequence length="251" mass="27669">MSHLHALKGFVTLRFRKSTSGSVVPALHRSWSQLVDAKVTLCQLQQYMTPIRENSLYRLWILAVRGDCLPMGQVSSAVAGRGNTDENDYERAMEGIDKGLKGIETYECSVSVINFSKVVTDVNRSVEGQVEQKAAAEEFTKADEPVKASGTLVRPEDAMASELDEKLEKDIVSGGNEAGKPNEAENVTEKVVIEDEARAQDLAVEELGEPPERPLPGDCCGSGCDPCVWDTYNDELRDYLARKKAVLEKFK</sequence>
<evidence type="ECO:0000313" key="3">
    <source>
        <dbReference type="EnsemblPlants" id="PAC:32901958.CDS.1"/>
    </source>
</evidence>
<dbReference type="EMBL" id="ABEU02000010">
    <property type="protein sequence ID" value="PNR46251.1"/>
    <property type="molecule type" value="Genomic_DNA"/>
</dbReference>
<dbReference type="PaxDb" id="3218-PP1S51_244V6.1"/>
<dbReference type="GeneID" id="112287407"/>
<dbReference type="EnsemblPlants" id="Pp3c10_3490V3.2">
    <property type="protein sequence ID" value="PAC:32901959.CDS.1"/>
    <property type="gene ID" value="Pp3c10_3490"/>
</dbReference>
<dbReference type="EnsemblPlants" id="Pp3c10_3490V3.1">
    <property type="protein sequence ID" value="PAC:32901958.CDS.1"/>
    <property type="gene ID" value="Pp3c10_3490"/>
</dbReference>
<organism evidence="2">
    <name type="scientific">Physcomitrium patens</name>
    <name type="common">Spreading-leaved earth moss</name>
    <name type="synonym">Physcomitrella patens</name>
    <dbReference type="NCBI Taxonomy" id="3218"/>
    <lineage>
        <taxon>Eukaryota</taxon>
        <taxon>Viridiplantae</taxon>
        <taxon>Streptophyta</taxon>
        <taxon>Embryophyta</taxon>
        <taxon>Bryophyta</taxon>
        <taxon>Bryophytina</taxon>
        <taxon>Bryopsida</taxon>
        <taxon>Funariidae</taxon>
        <taxon>Funariales</taxon>
        <taxon>Funariaceae</taxon>
        <taxon>Physcomitrium</taxon>
    </lineage>
</organism>
<feature type="domain" description="Oxidoreductase-like" evidence="1">
    <location>
        <begin position="210"/>
        <end position="245"/>
    </location>
</feature>
<dbReference type="STRING" id="3218.A0A2K1JXJ9"/>
<dbReference type="PANTHER" id="PTHR21193:SF3">
    <property type="entry name" value="OXIDOREDUCTASE-LIKE DOMAIN-CONTAINING PROTEIN 1"/>
    <property type="match status" value="1"/>
</dbReference>
<evidence type="ECO:0000259" key="1">
    <source>
        <dbReference type="Pfam" id="PF09791"/>
    </source>
</evidence>
<reference evidence="2 4" key="1">
    <citation type="journal article" date="2008" name="Science">
        <title>The Physcomitrella genome reveals evolutionary insights into the conquest of land by plants.</title>
        <authorList>
            <person name="Rensing S."/>
            <person name="Lang D."/>
            <person name="Zimmer A."/>
            <person name="Terry A."/>
            <person name="Salamov A."/>
            <person name="Shapiro H."/>
            <person name="Nishiyama T."/>
            <person name="Perroud P.-F."/>
            <person name="Lindquist E."/>
            <person name="Kamisugi Y."/>
            <person name="Tanahashi T."/>
            <person name="Sakakibara K."/>
            <person name="Fujita T."/>
            <person name="Oishi K."/>
            <person name="Shin-I T."/>
            <person name="Kuroki Y."/>
            <person name="Toyoda A."/>
            <person name="Suzuki Y."/>
            <person name="Hashimoto A."/>
            <person name="Yamaguchi K."/>
            <person name="Sugano A."/>
            <person name="Kohara Y."/>
            <person name="Fujiyama A."/>
            <person name="Anterola A."/>
            <person name="Aoki S."/>
            <person name="Ashton N."/>
            <person name="Barbazuk W.B."/>
            <person name="Barker E."/>
            <person name="Bennetzen J."/>
            <person name="Bezanilla M."/>
            <person name="Blankenship R."/>
            <person name="Cho S.H."/>
            <person name="Dutcher S."/>
            <person name="Estelle M."/>
            <person name="Fawcett J.A."/>
            <person name="Gundlach H."/>
            <person name="Hanada K."/>
            <person name="Heyl A."/>
            <person name="Hicks K.A."/>
            <person name="Hugh J."/>
            <person name="Lohr M."/>
            <person name="Mayer K."/>
            <person name="Melkozernov A."/>
            <person name="Murata T."/>
            <person name="Nelson D."/>
            <person name="Pils B."/>
            <person name="Prigge M."/>
            <person name="Reiss B."/>
            <person name="Renner T."/>
            <person name="Rombauts S."/>
            <person name="Rushton P."/>
            <person name="Sanderfoot A."/>
            <person name="Schween G."/>
            <person name="Shiu S.-H."/>
            <person name="Stueber K."/>
            <person name="Theodoulou F.L."/>
            <person name="Tu H."/>
            <person name="Van de Peer Y."/>
            <person name="Verrier P.J."/>
            <person name="Waters E."/>
            <person name="Wood A."/>
            <person name="Yang L."/>
            <person name="Cove D."/>
            <person name="Cuming A."/>
            <person name="Hasebe M."/>
            <person name="Lucas S."/>
            <person name="Mishler D.B."/>
            <person name="Reski R."/>
            <person name="Grigoriev I."/>
            <person name="Quatrano R.S."/>
            <person name="Boore J.L."/>
        </authorList>
    </citation>
    <scope>NUCLEOTIDE SEQUENCE [LARGE SCALE GENOMIC DNA]</scope>
    <source>
        <strain evidence="3 4">cv. Gransden 2004</strain>
    </source>
</reference>
<evidence type="ECO:0000313" key="4">
    <source>
        <dbReference type="Proteomes" id="UP000006727"/>
    </source>
</evidence>
<dbReference type="InterPro" id="IPR039251">
    <property type="entry name" value="OXLD1"/>
</dbReference>
<dbReference type="EnsemblPlants" id="Pp3c10_3490V3.3">
    <property type="protein sequence ID" value="PAC:32901960.CDS.1"/>
    <property type="gene ID" value="Pp3c10_3490"/>
</dbReference>
<dbReference type="InterPro" id="IPR019180">
    <property type="entry name" value="Oxidoreductase-like_N"/>
</dbReference>
<dbReference type="Pfam" id="PF09791">
    <property type="entry name" value="Oxidored-like"/>
    <property type="match status" value="1"/>
</dbReference>
<dbReference type="Proteomes" id="UP000006727">
    <property type="component" value="Chromosome 10"/>
</dbReference>
<dbReference type="Gramene" id="Pp3c10_3490V3.3">
    <property type="protein sequence ID" value="PAC:32901960.CDS.1"/>
    <property type="gene ID" value="Pp3c10_3490"/>
</dbReference>
<name>A0A2K1JXJ9_PHYPA</name>
<keyword evidence="4" id="KW-1185">Reference proteome</keyword>
<dbReference type="Gramene" id="Pp3c10_3490V3.2">
    <property type="protein sequence ID" value="PAC:32901959.CDS.1"/>
    <property type="gene ID" value="Pp3c10_3490"/>
</dbReference>
<reference evidence="3" key="3">
    <citation type="submission" date="2020-12" db="UniProtKB">
        <authorList>
            <consortium name="EnsemblPlants"/>
        </authorList>
    </citation>
    <scope>IDENTIFICATION</scope>
</reference>
<dbReference type="KEGG" id="ppp:112287407"/>